<protein>
    <submittedName>
        <fullName evidence="1">Uncharacterized protein</fullName>
    </submittedName>
</protein>
<dbReference type="EMBL" id="LUEZ02000001">
    <property type="protein sequence ID" value="RDB31121.1"/>
    <property type="molecule type" value="Genomic_DNA"/>
</dbReference>
<gene>
    <name evidence="1" type="ORF">Hypma_000060</name>
</gene>
<name>A0A369K950_HYPMA</name>
<reference evidence="1" key="1">
    <citation type="submission" date="2018-04" db="EMBL/GenBank/DDBJ databases">
        <title>Whole genome sequencing of Hypsizygus marmoreus.</title>
        <authorList>
            <person name="Choi I.-G."/>
            <person name="Min B."/>
            <person name="Kim J.-G."/>
            <person name="Kim S."/>
            <person name="Oh Y.-L."/>
            <person name="Kong W.-S."/>
            <person name="Park H."/>
            <person name="Jeong J."/>
            <person name="Song E.-S."/>
        </authorList>
    </citation>
    <scope>NUCLEOTIDE SEQUENCE [LARGE SCALE GENOMIC DNA]</scope>
    <source>
        <strain evidence="1">51987-8</strain>
    </source>
</reference>
<organism evidence="1 2">
    <name type="scientific">Hypsizygus marmoreus</name>
    <name type="common">White beech mushroom</name>
    <name type="synonym">Agaricus marmoreus</name>
    <dbReference type="NCBI Taxonomy" id="39966"/>
    <lineage>
        <taxon>Eukaryota</taxon>
        <taxon>Fungi</taxon>
        <taxon>Dikarya</taxon>
        <taxon>Basidiomycota</taxon>
        <taxon>Agaricomycotina</taxon>
        <taxon>Agaricomycetes</taxon>
        <taxon>Agaricomycetidae</taxon>
        <taxon>Agaricales</taxon>
        <taxon>Tricholomatineae</taxon>
        <taxon>Lyophyllaceae</taxon>
        <taxon>Hypsizygus</taxon>
    </lineage>
</organism>
<proteinExistence type="predicted"/>
<evidence type="ECO:0000313" key="2">
    <source>
        <dbReference type="Proteomes" id="UP000076154"/>
    </source>
</evidence>
<accession>A0A369K950</accession>
<comment type="caution">
    <text evidence="1">The sequence shown here is derived from an EMBL/GenBank/DDBJ whole genome shotgun (WGS) entry which is preliminary data.</text>
</comment>
<dbReference type="Proteomes" id="UP000076154">
    <property type="component" value="Unassembled WGS sequence"/>
</dbReference>
<dbReference type="AlphaFoldDB" id="A0A369K950"/>
<evidence type="ECO:0000313" key="1">
    <source>
        <dbReference type="EMBL" id="RDB31121.1"/>
    </source>
</evidence>
<dbReference type="InParanoid" id="A0A369K950"/>
<keyword evidence="2" id="KW-1185">Reference proteome</keyword>
<sequence>MKRSKTSVALLITANERRGITMRHEMDIPSTRVTRPNSRHFRAAYSRKCFPGDQEAVAGAHSNRIMASPHSERPQAGNVIDVCNIDSARLYPAKIFDESMDEDPSFRDTSN</sequence>